<dbReference type="InterPro" id="IPR053184">
    <property type="entry name" value="FeoA-like"/>
</dbReference>
<accession>A0AAJ1IB96</accession>
<evidence type="ECO:0000313" key="4">
    <source>
        <dbReference type="Proteomes" id="UP001221217"/>
    </source>
</evidence>
<evidence type="ECO:0000313" key="3">
    <source>
        <dbReference type="EMBL" id="MDC7226102.1"/>
    </source>
</evidence>
<dbReference type="SMART" id="SM00899">
    <property type="entry name" value="FeoA"/>
    <property type="match status" value="1"/>
</dbReference>
<dbReference type="Proteomes" id="UP001221217">
    <property type="component" value="Unassembled WGS sequence"/>
</dbReference>
<reference evidence="3 4" key="1">
    <citation type="submission" date="2022-12" db="EMBL/GenBank/DDBJ databases">
        <title>Metagenome assembled genome from gulf of manar.</title>
        <authorList>
            <person name="Kohli P."/>
            <person name="Pk S."/>
            <person name="Venkata Ramana C."/>
            <person name="Sasikala C."/>
        </authorList>
    </citation>
    <scope>NUCLEOTIDE SEQUENCE [LARGE SCALE GENOMIC DNA]</scope>
    <source>
        <strain evidence="3">JB008</strain>
    </source>
</reference>
<dbReference type="InterPro" id="IPR038157">
    <property type="entry name" value="FeoA_core_dom"/>
</dbReference>
<dbReference type="Gene3D" id="2.30.30.90">
    <property type="match status" value="1"/>
</dbReference>
<dbReference type="PANTHER" id="PTHR43151:SF1">
    <property type="entry name" value="SSR2333 PROTEIN"/>
    <property type="match status" value="1"/>
</dbReference>
<dbReference type="InterPro" id="IPR007167">
    <property type="entry name" value="Fe-transptr_FeoA-like"/>
</dbReference>
<dbReference type="Pfam" id="PF04023">
    <property type="entry name" value="FeoA"/>
    <property type="match status" value="1"/>
</dbReference>
<sequence>MSLSELEQGKKAVVASILGGRNLRQRLVNMGMLPGSEVTVVRSSKMGPMVLNVQGAQVMIGRGMAKQIYVKQQ</sequence>
<dbReference type="PANTHER" id="PTHR43151">
    <property type="entry name" value="FEOA FAMILY PROTEIN"/>
    <property type="match status" value="1"/>
</dbReference>
<feature type="domain" description="Ferrous iron transporter FeoA-like" evidence="2">
    <location>
        <begin position="1"/>
        <end position="72"/>
    </location>
</feature>
<name>A0AAJ1IB96_9SPIO</name>
<comment type="caution">
    <text evidence="3">The sequence shown here is derived from an EMBL/GenBank/DDBJ whole genome shotgun (WGS) entry which is preliminary data.</text>
</comment>
<evidence type="ECO:0000256" key="1">
    <source>
        <dbReference type="ARBA" id="ARBA00023004"/>
    </source>
</evidence>
<proteinExistence type="predicted"/>
<dbReference type="EMBL" id="JAQQAL010000011">
    <property type="protein sequence ID" value="MDC7226102.1"/>
    <property type="molecule type" value="Genomic_DNA"/>
</dbReference>
<evidence type="ECO:0000259" key="2">
    <source>
        <dbReference type="SMART" id="SM00899"/>
    </source>
</evidence>
<dbReference type="InterPro" id="IPR008988">
    <property type="entry name" value="Transcriptional_repressor_C"/>
</dbReference>
<organism evidence="3 4">
    <name type="scientific">Candidatus Thalassospirochaeta sargassi</name>
    <dbReference type="NCBI Taxonomy" id="3119039"/>
    <lineage>
        <taxon>Bacteria</taxon>
        <taxon>Pseudomonadati</taxon>
        <taxon>Spirochaetota</taxon>
        <taxon>Spirochaetia</taxon>
        <taxon>Spirochaetales</taxon>
        <taxon>Spirochaetaceae</taxon>
        <taxon>Candidatus Thalassospirochaeta</taxon>
    </lineage>
</organism>
<dbReference type="GO" id="GO:0046914">
    <property type="term" value="F:transition metal ion binding"/>
    <property type="evidence" value="ECO:0007669"/>
    <property type="project" value="InterPro"/>
</dbReference>
<gene>
    <name evidence="3" type="ORF">PQJ61_04985</name>
</gene>
<protein>
    <submittedName>
        <fullName evidence="3">FeoA family protein</fullName>
    </submittedName>
</protein>
<dbReference type="AlphaFoldDB" id="A0AAJ1IB96"/>
<keyword evidence="1" id="KW-0408">Iron</keyword>
<dbReference type="SUPFAM" id="SSF50037">
    <property type="entry name" value="C-terminal domain of transcriptional repressors"/>
    <property type="match status" value="1"/>
</dbReference>